<evidence type="ECO:0000256" key="2">
    <source>
        <dbReference type="ARBA" id="ARBA00009558"/>
    </source>
</evidence>
<feature type="non-terminal residue" evidence="15">
    <location>
        <position position="1"/>
    </location>
</feature>
<keyword evidence="12" id="KW-1015">Disulfide bond</keyword>
<accession>A0A7K7GFG2</accession>
<gene>
    <name evidence="15" type="primary">Art1</name>
    <name evidence="15" type="ORF">ERIRUB_R09761</name>
</gene>
<keyword evidence="16" id="KW-1185">Reference proteome</keyword>
<sequence length="266" mass="30040">WPLPSMAFLTLTLALLAMTVATTAYEVKQLDMALDSFDDQYQGCVPAMKVALPALNHSEFQKNPLFAKVWPEAVTQWRIWGSPVSPLSSSDQAIAIMAYTMDGLYREFNKKVRVAGHSHSALLNFHFNTLHFLLTDALATLKDAQKEQKCLCVYRGMHKYKFKANVGDIVRFGQFASSSLFQNVSDNFGETTVFKVWTCHGAYIENFSRAPKEKEVLIPPFEKFKVTKVIEGKENVQIHLDSIGTYSKYNCEWLTGEDSLGPWGHP</sequence>
<dbReference type="PRINTS" id="PR00970">
    <property type="entry name" value="RIBTRNSFRASE"/>
</dbReference>
<dbReference type="InterPro" id="IPR050999">
    <property type="entry name" value="ADP-ribosyltransferase_ARG"/>
</dbReference>
<feature type="signal peptide" evidence="14">
    <location>
        <begin position="1"/>
        <end position="24"/>
    </location>
</feature>
<keyword evidence="5 14" id="KW-0328">Glycosyltransferase</keyword>
<dbReference type="GO" id="GO:0090729">
    <property type="term" value="F:toxin activity"/>
    <property type="evidence" value="ECO:0007669"/>
    <property type="project" value="UniProtKB-KW"/>
</dbReference>
<dbReference type="InterPro" id="IPR000768">
    <property type="entry name" value="ART"/>
</dbReference>
<protein>
    <recommendedName>
        <fullName evidence="14">NAD(P)(+)--arginine ADP-ribosyltransferase</fullName>
        <ecNumber evidence="14">2.4.2.31</ecNumber>
    </recommendedName>
    <alternativeName>
        <fullName evidence="14">Mono(ADP-ribosyl)transferase</fullName>
    </alternativeName>
</protein>
<evidence type="ECO:0000256" key="6">
    <source>
        <dbReference type="ARBA" id="ARBA00022679"/>
    </source>
</evidence>
<keyword evidence="6 14" id="KW-0808">Transferase</keyword>
<dbReference type="GO" id="GO:0106274">
    <property type="term" value="F:NAD+-protein-arginine ADP-ribosyltransferase activity"/>
    <property type="evidence" value="ECO:0007669"/>
    <property type="project" value="UniProtKB-EC"/>
</dbReference>
<keyword evidence="4" id="KW-0800">Toxin</keyword>
<evidence type="ECO:0000256" key="14">
    <source>
        <dbReference type="RuleBase" id="RU361228"/>
    </source>
</evidence>
<evidence type="ECO:0000256" key="12">
    <source>
        <dbReference type="ARBA" id="ARBA00023157"/>
    </source>
</evidence>
<comment type="subcellular location">
    <subcellularLocation>
        <location evidence="1">Secreted</location>
    </subcellularLocation>
</comment>
<dbReference type="PROSITE" id="PS51996">
    <property type="entry name" value="TR_MART"/>
    <property type="match status" value="1"/>
</dbReference>
<dbReference type="EMBL" id="VZSK01000903">
    <property type="protein sequence ID" value="NWY68366.1"/>
    <property type="molecule type" value="Genomic_DNA"/>
</dbReference>
<evidence type="ECO:0000256" key="11">
    <source>
        <dbReference type="ARBA" id="ARBA00023027"/>
    </source>
</evidence>
<dbReference type="SUPFAM" id="SSF56399">
    <property type="entry name" value="ADP-ribosylation"/>
    <property type="match status" value="1"/>
</dbReference>
<evidence type="ECO:0000256" key="3">
    <source>
        <dbReference type="ARBA" id="ARBA00022525"/>
    </source>
</evidence>
<evidence type="ECO:0000313" key="16">
    <source>
        <dbReference type="Proteomes" id="UP000529965"/>
    </source>
</evidence>
<dbReference type="PANTHER" id="PTHR10339:SF25">
    <property type="entry name" value="SECRETED EXOENZYME S"/>
    <property type="match status" value="1"/>
</dbReference>
<dbReference type="Pfam" id="PF01129">
    <property type="entry name" value="ART"/>
    <property type="match status" value="1"/>
</dbReference>
<dbReference type="Proteomes" id="UP000529965">
    <property type="component" value="Unassembled WGS sequence"/>
</dbReference>
<comment type="similarity">
    <text evidence="2 14">Belongs to the Arg-specific ADP-ribosyltransferase family.</text>
</comment>
<evidence type="ECO:0000256" key="8">
    <source>
        <dbReference type="ARBA" id="ARBA00022729"/>
    </source>
</evidence>
<evidence type="ECO:0000256" key="4">
    <source>
        <dbReference type="ARBA" id="ARBA00022656"/>
    </source>
</evidence>
<keyword evidence="10" id="KW-0843">Virulence</keyword>
<dbReference type="GO" id="GO:0044194">
    <property type="term" value="C:cytolytic granule"/>
    <property type="evidence" value="ECO:0007669"/>
    <property type="project" value="UniProtKB-ARBA"/>
</dbReference>
<name>A0A7K7GFG2_ERIRU</name>
<dbReference type="PANTHER" id="PTHR10339">
    <property type="entry name" value="ADP-RIBOSYLTRANSFERASE"/>
    <property type="match status" value="1"/>
</dbReference>
<dbReference type="EC" id="2.4.2.31" evidence="14"/>
<dbReference type="GO" id="GO:0016779">
    <property type="term" value="F:nucleotidyltransferase activity"/>
    <property type="evidence" value="ECO:0007669"/>
    <property type="project" value="UniProtKB-KW"/>
</dbReference>
<organism evidence="15 16">
    <name type="scientific">Erithacus rubecula</name>
    <name type="common">European robin</name>
    <dbReference type="NCBI Taxonomy" id="37610"/>
    <lineage>
        <taxon>Eukaryota</taxon>
        <taxon>Metazoa</taxon>
        <taxon>Chordata</taxon>
        <taxon>Craniata</taxon>
        <taxon>Vertebrata</taxon>
        <taxon>Euteleostomi</taxon>
        <taxon>Archelosauria</taxon>
        <taxon>Archosauria</taxon>
        <taxon>Dinosauria</taxon>
        <taxon>Saurischia</taxon>
        <taxon>Theropoda</taxon>
        <taxon>Coelurosauria</taxon>
        <taxon>Aves</taxon>
        <taxon>Neognathae</taxon>
        <taxon>Neoaves</taxon>
        <taxon>Telluraves</taxon>
        <taxon>Australaves</taxon>
        <taxon>Passeriformes</taxon>
        <taxon>Turdidae</taxon>
        <taxon>Erithacus</taxon>
    </lineage>
</organism>
<dbReference type="FunFam" id="3.90.176.10:FF:000001">
    <property type="entry name" value="NAD(P)(+)--arginine ADP-ribosyltransferase"/>
    <property type="match status" value="1"/>
</dbReference>
<evidence type="ECO:0000256" key="9">
    <source>
        <dbReference type="ARBA" id="ARBA00022857"/>
    </source>
</evidence>
<keyword evidence="7" id="KW-0548">Nucleotidyltransferase</keyword>
<reference evidence="15 16" key="1">
    <citation type="submission" date="2019-09" db="EMBL/GenBank/DDBJ databases">
        <title>Bird 10,000 Genomes (B10K) Project - Family phase.</title>
        <authorList>
            <person name="Zhang G."/>
        </authorList>
    </citation>
    <scope>NUCLEOTIDE SEQUENCE [LARGE SCALE GENOMIC DNA]</scope>
    <source>
        <strain evidence="15">OUT-0015</strain>
        <tissue evidence="15">Blood</tissue>
    </source>
</reference>
<feature type="non-terminal residue" evidence="15">
    <location>
        <position position="266"/>
    </location>
</feature>
<dbReference type="GO" id="GO:0046677">
    <property type="term" value="P:response to antibiotic"/>
    <property type="evidence" value="ECO:0007669"/>
    <property type="project" value="UniProtKB-ARBA"/>
</dbReference>
<evidence type="ECO:0000256" key="7">
    <source>
        <dbReference type="ARBA" id="ARBA00022695"/>
    </source>
</evidence>
<evidence type="ECO:0000256" key="10">
    <source>
        <dbReference type="ARBA" id="ARBA00023026"/>
    </source>
</evidence>
<evidence type="ECO:0000256" key="1">
    <source>
        <dbReference type="ARBA" id="ARBA00004613"/>
    </source>
</evidence>
<dbReference type="GO" id="GO:0005615">
    <property type="term" value="C:extracellular space"/>
    <property type="evidence" value="ECO:0007669"/>
    <property type="project" value="UniProtKB-ARBA"/>
</dbReference>
<dbReference type="GO" id="GO:0003950">
    <property type="term" value="F:NAD+ poly-ADP-ribosyltransferase activity"/>
    <property type="evidence" value="ECO:0007669"/>
    <property type="project" value="UniProtKB-ARBA"/>
</dbReference>
<dbReference type="Gene3D" id="3.90.176.10">
    <property type="entry name" value="Toxin ADP-ribosyltransferase, Chain A, domain 1"/>
    <property type="match status" value="1"/>
</dbReference>
<keyword evidence="9 14" id="KW-0521">NADP</keyword>
<comment type="catalytic activity">
    <reaction evidence="13 14">
        <text>L-arginyl-[protein] + NAD(+) = N(omega)-(ADP-D-ribosyl)-L-arginyl-[protein] + nicotinamide + H(+)</text>
        <dbReference type="Rhea" id="RHEA:19149"/>
        <dbReference type="Rhea" id="RHEA-COMP:10532"/>
        <dbReference type="Rhea" id="RHEA-COMP:15087"/>
        <dbReference type="ChEBI" id="CHEBI:15378"/>
        <dbReference type="ChEBI" id="CHEBI:17154"/>
        <dbReference type="ChEBI" id="CHEBI:29965"/>
        <dbReference type="ChEBI" id="CHEBI:57540"/>
        <dbReference type="ChEBI" id="CHEBI:142554"/>
        <dbReference type="EC" id="2.4.2.31"/>
    </reaction>
</comment>
<comment type="caution">
    <text evidence="15">The sequence shown here is derived from an EMBL/GenBank/DDBJ whole genome shotgun (WGS) entry which is preliminary data.</text>
</comment>
<feature type="chain" id="PRO_5029949217" description="NAD(P)(+)--arginine ADP-ribosyltransferase" evidence="14">
    <location>
        <begin position="25"/>
        <end position="266"/>
    </location>
</feature>
<proteinExistence type="inferred from homology"/>
<evidence type="ECO:0000256" key="5">
    <source>
        <dbReference type="ARBA" id="ARBA00022676"/>
    </source>
</evidence>
<dbReference type="AlphaFoldDB" id="A0A7K7GFG2"/>
<evidence type="ECO:0000256" key="13">
    <source>
        <dbReference type="ARBA" id="ARBA00047597"/>
    </source>
</evidence>
<keyword evidence="3" id="KW-0964">Secreted</keyword>
<keyword evidence="11 14" id="KW-0520">NAD</keyword>
<evidence type="ECO:0000313" key="15">
    <source>
        <dbReference type="EMBL" id="NWY68366.1"/>
    </source>
</evidence>
<keyword evidence="8 14" id="KW-0732">Signal</keyword>